<proteinExistence type="inferred from homology"/>
<evidence type="ECO:0000256" key="2">
    <source>
        <dbReference type="ARBA" id="ARBA00022454"/>
    </source>
</evidence>
<dbReference type="GO" id="GO:0006260">
    <property type="term" value="P:DNA replication"/>
    <property type="evidence" value="ECO:0007669"/>
    <property type="project" value="UniProtKB-KW"/>
</dbReference>
<dbReference type="GO" id="GO:0031491">
    <property type="term" value="F:nucleosome binding"/>
    <property type="evidence" value="ECO:0007669"/>
    <property type="project" value="TreeGrafter"/>
</dbReference>
<dbReference type="Pfam" id="PF08512">
    <property type="entry name" value="Rttp106-like_middle"/>
    <property type="match status" value="1"/>
</dbReference>
<evidence type="ECO:0000256" key="10">
    <source>
        <dbReference type="SAM" id="MobiDB-lite"/>
    </source>
</evidence>
<dbReference type="InterPro" id="IPR035417">
    <property type="entry name" value="SSRP1/POB3_N"/>
</dbReference>
<feature type="compositionally biased region" description="Acidic residues" evidence="10">
    <location>
        <begin position="198"/>
        <end position="215"/>
    </location>
</feature>
<evidence type="ECO:0000256" key="1">
    <source>
        <dbReference type="ARBA" id="ARBA00010060"/>
    </source>
</evidence>
<dbReference type="InterPro" id="IPR013719">
    <property type="entry name" value="RTT106/SPT16-like_middle_dom"/>
</dbReference>
<feature type="compositionally biased region" description="Basic and acidic residues" evidence="10">
    <location>
        <begin position="184"/>
        <end position="197"/>
    </location>
</feature>
<evidence type="ECO:0000256" key="5">
    <source>
        <dbReference type="ARBA" id="ARBA00023015"/>
    </source>
</evidence>
<dbReference type="GO" id="GO:0042393">
    <property type="term" value="F:histone binding"/>
    <property type="evidence" value="ECO:0007669"/>
    <property type="project" value="TreeGrafter"/>
</dbReference>
<dbReference type="Gene3D" id="2.30.29.220">
    <property type="entry name" value="Structure-specific recognition protein (SSRP1)"/>
    <property type="match status" value="1"/>
</dbReference>
<keyword evidence="4 9" id="KW-0227">DNA damage</keyword>
<dbReference type="GO" id="GO:0003677">
    <property type="term" value="F:DNA binding"/>
    <property type="evidence" value="ECO:0007669"/>
    <property type="project" value="InterPro"/>
</dbReference>
<evidence type="ECO:0000256" key="4">
    <source>
        <dbReference type="ARBA" id="ARBA00022763"/>
    </source>
</evidence>
<dbReference type="FunFam" id="2.30.29.220:FF:000004">
    <property type="entry name" value="FACT complex subunit SSRP1"/>
    <property type="match status" value="1"/>
</dbReference>
<dbReference type="GO" id="GO:0035101">
    <property type="term" value="C:FACT complex"/>
    <property type="evidence" value="ECO:0007669"/>
    <property type="project" value="TreeGrafter"/>
</dbReference>
<organism evidence="12 13">
    <name type="scientific">Dictyostelium firmibasis</name>
    <dbReference type="NCBI Taxonomy" id="79012"/>
    <lineage>
        <taxon>Eukaryota</taxon>
        <taxon>Amoebozoa</taxon>
        <taxon>Evosea</taxon>
        <taxon>Eumycetozoa</taxon>
        <taxon>Dictyostelia</taxon>
        <taxon>Dictyosteliales</taxon>
        <taxon>Dictyosteliaceae</taxon>
        <taxon>Dictyostelium</taxon>
    </lineage>
</organism>
<comment type="caution">
    <text evidence="12">The sequence shown here is derived from an EMBL/GenBank/DDBJ whole genome shotgun (WGS) entry which is preliminary data.</text>
</comment>
<feature type="region of interest" description="Disordered" evidence="10">
    <location>
        <begin position="473"/>
        <end position="526"/>
    </location>
</feature>
<comment type="similarity">
    <text evidence="1 9">Belongs to the SSRP1 family.</text>
</comment>
<dbReference type="InterPro" id="IPR050454">
    <property type="entry name" value="RTT106/SSRP1_HistChap/FACT"/>
</dbReference>
<dbReference type="InterPro" id="IPR000969">
    <property type="entry name" value="SSRP1/POB3"/>
</dbReference>
<gene>
    <name evidence="12" type="ORF">RB653_009323</name>
</gene>
<dbReference type="EMBL" id="JAVFKY010000003">
    <property type="protein sequence ID" value="KAK5579638.1"/>
    <property type="molecule type" value="Genomic_DNA"/>
</dbReference>
<feature type="compositionally biased region" description="Acidic residues" evidence="10">
    <location>
        <begin position="481"/>
        <end position="515"/>
    </location>
</feature>
<dbReference type="InterPro" id="IPR024954">
    <property type="entry name" value="SSRP1_DD"/>
</dbReference>
<dbReference type="Pfam" id="PF03531">
    <property type="entry name" value="SSrecog"/>
    <property type="match status" value="1"/>
</dbReference>
<feature type="domain" description="Histone chaperone RTT106/FACT complex subunit SPT16-like middle" evidence="11">
    <location>
        <begin position="376"/>
        <end position="472"/>
    </location>
</feature>
<keyword evidence="7 9" id="KW-0234">DNA repair</keyword>
<dbReference type="InterPro" id="IPR038167">
    <property type="entry name" value="SSRP1_sf"/>
</dbReference>
<dbReference type="PANTHER" id="PTHR45849">
    <property type="entry name" value="FACT COMPLEX SUBUNIT SSRP1"/>
    <property type="match status" value="1"/>
</dbReference>
<keyword evidence="6 9" id="KW-0804">Transcription</keyword>
<evidence type="ECO:0000259" key="11">
    <source>
        <dbReference type="SMART" id="SM01287"/>
    </source>
</evidence>
<dbReference type="GO" id="GO:0006281">
    <property type="term" value="P:DNA repair"/>
    <property type="evidence" value="ECO:0007669"/>
    <property type="project" value="UniProtKB-KW"/>
</dbReference>
<dbReference type="SMART" id="SM01287">
    <property type="entry name" value="Rtt106"/>
    <property type="match status" value="1"/>
</dbReference>
<evidence type="ECO:0000313" key="13">
    <source>
        <dbReference type="Proteomes" id="UP001344447"/>
    </source>
</evidence>
<keyword evidence="3 9" id="KW-0235">DNA replication</keyword>
<dbReference type="CDD" id="cd13230">
    <property type="entry name" value="PH1_SSRP1-like"/>
    <property type="match status" value="1"/>
</dbReference>
<dbReference type="PRINTS" id="PR00887">
    <property type="entry name" value="SSRCOGNITION"/>
</dbReference>
<keyword evidence="8 9" id="KW-0539">Nucleus</keyword>
<evidence type="ECO:0000256" key="6">
    <source>
        <dbReference type="ARBA" id="ARBA00023163"/>
    </source>
</evidence>
<protein>
    <recommendedName>
        <fullName evidence="9">FACT complex subunit SSRP1</fullName>
    </recommendedName>
</protein>
<keyword evidence="13" id="KW-1185">Reference proteome</keyword>
<comment type="subcellular location">
    <subcellularLocation>
        <location evidence="9">Nucleus</location>
    </subcellularLocation>
    <subcellularLocation>
        <location evidence="9">Chromosome</location>
    </subcellularLocation>
</comment>
<evidence type="ECO:0000256" key="3">
    <source>
        <dbReference type="ARBA" id="ARBA00022705"/>
    </source>
</evidence>
<dbReference type="FunFam" id="2.30.29.30:FF:000098">
    <property type="entry name" value="Fact complex subunit ssrp1"/>
    <property type="match status" value="1"/>
</dbReference>
<accession>A0AAN7U1K8</accession>
<name>A0AAN7U1K8_9MYCE</name>
<keyword evidence="2 9" id="KW-0158">Chromosome</keyword>
<dbReference type="SUPFAM" id="SSF50729">
    <property type="entry name" value="PH domain-like"/>
    <property type="match status" value="1"/>
</dbReference>
<dbReference type="AlphaFoldDB" id="A0AAN7U1K8"/>
<dbReference type="InterPro" id="IPR048993">
    <property type="entry name" value="SSRP1-like_PH1"/>
</dbReference>
<keyword evidence="5 9" id="KW-0805">Transcription regulation</keyword>
<feature type="region of interest" description="Disordered" evidence="10">
    <location>
        <begin position="179"/>
        <end position="215"/>
    </location>
</feature>
<evidence type="ECO:0000256" key="7">
    <source>
        <dbReference type="ARBA" id="ARBA00023204"/>
    </source>
</evidence>
<dbReference type="PANTHER" id="PTHR45849:SF1">
    <property type="entry name" value="FACT COMPLEX SUBUNIT SSRP1"/>
    <property type="match status" value="1"/>
</dbReference>
<dbReference type="Gene3D" id="2.30.29.30">
    <property type="entry name" value="Pleckstrin-homology domain (PH domain)/Phosphotyrosine-binding domain (PTB)"/>
    <property type="match status" value="2"/>
</dbReference>
<evidence type="ECO:0000313" key="12">
    <source>
        <dbReference type="EMBL" id="KAK5579638.1"/>
    </source>
</evidence>
<comment type="function">
    <text evidence="9">Component of the FACT complex, a general chromatin factor that acts to reorganize nucleosomes. The FACT complex is involved in multiple processes that require DNA as a template such as mRNA elongation, DNA replication and DNA repair. During transcription elongation the FACT complex acts as a histone chaperone that both destabilizes and restores nucleosomal structure. It facilitates the passage of RNA polymerase II and transcription by promoting the dissociation of one histone H2A-H2B dimer from the nucleosome, then subsequently promotes the reestablishment of the nucleosome following the passage of RNA polymerase II.</text>
</comment>
<evidence type="ECO:0000256" key="9">
    <source>
        <dbReference type="RuleBase" id="RU364013"/>
    </source>
</evidence>
<dbReference type="Pfam" id="PF21103">
    <property type="entry name" value="PH1_SSRP1-like"/>
    <property type="match status" value="1"/>
</dbReference>
<dbReference type="Pfam" id="PF17292">
    <property type="entry name" value="POB3_N"/>
    <property type="match status" value="1"/>
</dbReference>
<dbReference type="Gene3D" id="2.30.29.150">
    <property type="match status" value="1"/>
</dbReference>
<reference evidence="12 13" key="1">
    <citation type="submission" date="2023-11" db="EMBL/GenBank/DDBJ databases">
        <title>Dfirmibasis_genome.</title>
        <authorList>
            <person name="Edelbroek B."/>
            <person name="Kjellin J."/>
            <person name="Jerlstrom-Hultqvist J."/>
            <person name="Soderbom F."/>
        </authorList>
    </citation>
    <scope>NUCLEOTIDE SEQUENCE [LARGE SCALE GENOMIC DNA]</scope>
    <source>
        <strain evidence="12 13">TNS-C-14</strain>
    </source>
</reference>
<evidence type="ECO:0000256" key="8">
    <source>
        <dbReference type="ARBA" id="ARBA00023242"/>
    </source>
</evidence>
<dbReference type="InterPro" id="IPR011993">
    <property type="entry name" value="PH-like_dom_sf"/>
</dbReference>
<dbReference type="CDD" id="cd13231">
    <property type="entry name" value="PH2_SSRP1-like"/>
    <property type="match status" value="1"/>
</dbReference>
<dbReference type="Proteomes" id="UP001344447">
    <property type="component" value="Unassembled WGS sequence"/>
</dbReference>
<sequence length="526" mass="59627">MSSTVSNPVSQFNNISLGGRISGTRGILKFTTNNITWKSESGKSETVSSTDIKKASWTRVTPRIFQLILSIKGGATIKFDGFKEQDYEVVRKYLGDQYNVSPLDVVELSTKGCNWGEVKVNGPMIQFTTDHGKVGFEFPISEVSQSVIGANNKNELTLEFHNDRAMDDDDESMVEMRFFTPIRPSKEGEEGKEKKDGDEEEENQDEEEEKEEEVSALEQFQQTIMNKSDMVSNVGKSLVVFSSIQFLTPRGRIDIEMYPTFLKLHGKTHDYKVPYESISRLFQFFRPDQKHIFFVISLDPPIRQGQTKYAHLVIQFQAEEEIHLELNLTDELQHKFKDQLSPIMNGNANALICKILKALTGKKITIPGNFQSDSGANSIKCSLKANEGYLYPLERCFFFVHKPPTYIKFEDISNIEFSRYGAPSVRGGSNRTFDLSINLKNSTSIQFVNIQREEYPSLFNFLKEKKLSILNPTNTGPAMIIDDDDSDDDDYEPSESGSESDEGSDSSDASEEESEEDKKTKKKQKK</sequence>
<dbReference type="FunFam" id="2.30.29.30:FF:000119">
    <property type="entry name" value="FACT complex subunit SSRP1"/>
    <property type="match status" value="1"/>
</dbReference>
<dbReference type="FunFam" id="2.30.29.150:FF:000001">
    <property type="entry name" value="Fact complex subunit ssrp1"/>
    <property type="match status" value="1"/>
</dbReference>